<keyword evidence="3" id="KW-1185">Reference proteome</keyword>
<dbReference type="STRING" id="168276.SAMN05444580_10531"/>
<evidence type="ECO:0000313" key="2">
    <source>
        <dbReference type="EMBL" id="SDD53700.1"/>
    </source>
</evidence>
<accession>A0A1G6VJ82</accession>
<dbReference type="SUPFAM" id="SSF53474">
    <property type="entry name" value="alpha/beta-Hydrolases"/>
    <property type="match status" value="1"/>
</dbReference>
<dbReference type="PANTHER" id="PTHR37017">
    <property type="entry name" value="AB HYDROLASE-1 DOMAIN-CONTAINING PROTEIN-RELATED"/>
    <property type="match status" value="1"/>
</dbReference>
<dbReference type="Gene3D" id="3.40.50.1820">
    <property type="entry name" value="alpha/beta hydrolase"/>
    <property type="match status" value="1"/>
</dbReference>
<dbReference type="InterPro" id="IPR029058">
    <property type="entry name" value="AB_hydrolase_fold"/>
</dbReference>
<evidence type="ECO:0000313" key="3">
    <source>
        <dbReference type="Proteomes" id="UP000199417"/>
    </source>
</evidence>
<dbReference type="AlphaFoldDB" id="A0A1G6VJ82"/>
<dbReference type="Proteomes" id="UP000199417">
    <property type="component" value="Unassembled WGS sequence"/>
</dbReference>
<gene>
    <name evidence="2" type="ORF">SAMN05444580_10531</name>
</gene>
<organism evidence="2 3">
    <name type="scientific">Rhodococcus tukisamuensis</name>
    <dbReference type="NCBI Taxonomy" id="168276"/>
    <lineage>
        <taxon>Bacteria</taxon>
        <taxon>Bacillati</taxon>
        <taxon>Actinomycetota</taxon>
        <taxon>Actinomycetes</taxon>
        <taxon>Mycobacteriales</taxon>
        <taxon>Nocardiaceae</taxon>
        <taxon>Rhodococcus</taxon>
    </lineage>
</organism>
<reference evidence="2 3" key="1">
    <citation type="submission" date="2016-10" db="EMBL/GenBank/DDBJ databases">
        <authorList>
            <person name="de Groot N.N."/>
        </authorList>
    </citation>
    <scope>NUCLEOTIDE SEQUENCE [LARGE SCALE GENOMIC DNA]</scope>
    <source>
        <strain evidence="2 3">JCM 11308</strain>
    </source>
</reference>
<protein>
    <submittedName>
        <fullName evidence="2">Pimeloyl-ACP methyl ester carboxylesterase</fullName>
    </submittedName>
</protein>
<dbReference type="GO" id="GO:0003824">
    <property type="term" value="F:catalytic activity"/>
    <property type="evidence" value="ECO:0007669"/>
    <property type="project" value="UniProtKB-ARBA"/>
</dbReference>
<proteinExistence type="predicted"/>
<dbReference type="EMBL" id="FNAB01000005">
    <property type="protein sequence ID" value="SDD53700.1"/>
    <property type="molecule type" value="Genomic_DNA"/>
</dbReference>
<dbReference type="Pfam" id="PF12697">
    <property type="entry name" value="Abhydrolase_6"/>
    <property type="match status" value="1"/>
</dbReference>
<dbReference type="InterPro" id="IPR052897">
    <property type="entry name" value="Sec-Metab_Biosynth_Hydrolase"/>
</dbReference>
<feature type="domain" description="AB hydrolase-1" evidence="1">
    <location>
        <begin position="26"/>
        <end position="240"/>
    </location>
</feature>
<dbReference type="PANTHER" id="PTHR37017:SF11">
    <property type="entry name" value="ESTERASE_LIPASE_THIOESTERASE DOMAIN-CONTAINING PROTEIN"/>
    <property type="match status" value="1"/>
</dbReference>
<name>A0A1G6VJ82_9NOCA</name>
<evidence type="ECO:0000259" key="1">
    <source>
        <dbReference type="Pfam" id="PF12697"/>
    </source>
</evidence>
<dbReference type="InterPro" id="IPR000073">
    <property type="entry name" value="AB_hydrolase_1"/>
</dbReference>
<sequence length="252" mass="27426">MGVSGRRSLVEEQSPGAELATMATYVLLHGAGSDSTYWQFVAPRLRERGHEVLTPDLPVDDDSAGLAEYTAVVVDAIGDRAGPILVAQSMAGFTVPLVCERVSVALVVLVAAMVPATGESPGEWWSNTGQEAARRALDECEGRDPDAEFDPVATFLHDLPPELLETVLADGARRQSDTPFEQQLPMPAWPDVPTRFLLCRQDRFFPADFQRRVVRERLGIVPDEMDGGHLPALAHPEELTARLEAYRVGAGL</sequence>